<dbReference type="eggNOG" id="arCOG01270">
    <property type="taxonomic scope" value="Archaea"/>
</dbReference>
<dbReference type="PANTHER" id="PTHR11795:SF442">
    <property type="entry name" value="ABC TRANSPORTER ATP-BINDING PROTEIN"/>
    <property type="match status" value="1"/>
</dbReference>
<accession>I3R5M0</accession>
<feature type="transmembrane region" description="Helical" evidence="9">
    <location>
        <begin position="212"/>
        <end position="233"/>
    </location>
</feature>
<evidence type="ECO:0000256" key="3">
    <source>
        <dbReference type="ARBA" id="ARBA00022475"/>
    </source>
</evidence>
<dbReference type="PATRIC" id="fig|523841.21.peg.2215"/>
<dbReference type="Proteomes" id="UP000299011">
    <property type="component" value="Chromosome"/>
</dbReference>
<evidence type="ECO:0000256" key="4">
    <source>
        <dbReference type="ARBA" id="ARBA00022692"/>
    </source>
</evidence>
<sequence>MIGLENFVTHTLHGIQYGFVLFLIASGLTIVLGILDVLNLAHGELFALGAYVGFSIIGYLTGLVAPPTTLSTQLVFLGIVLLGAIATAAVLVPVGVFLETTFFRPIYERDEVYQIVLTFALLLIIKDVNKFIWGPSPLRLQDAYGGINSIPLMSLVGLTYPTYNVVIILLGLVTVAALFWFFNRTKTGRIIRATAINREMATAIGVNTSRTFTLVFALGAFFAGFAGALALPPRFASLDMGANPLVLSFVVIVIGGLGSLRGAFVAALLVGVLSRWAIWQYPPAELAAPFAIMAIVLLVRPEGLFGTWGEVA</sequence>
<reference evidence="10 14" key="2">
    <citation type="journal article" date="2012" name="J. Bacteriol.">
        <title>Complete genome sequence of the metabolically versatile halophilic archaeon Haloferax mediterranei, a poly(3-hydroxybutyrate-co-3-hydroxyvalerate) producer.</title>
        <authorList>
            <person name="Han J."/>
            <person name="Zhang F."/>
            <person name="Hou J."/>
            <person name="Liu X."/>
            <person name="Li M."/>
            <person name="Liu H."/>
            <person name="Cai L."/>
            <person name="Zhang B."/>
            <person name="Chen Y."/>
            <person name="Zhou J."/>
            <person name="Hu S."/>
            <person name="Xiang H."/>
        </authorList>
    </citation>
    <scope>NUCLEOTIDE SEQUENCE [LARGE SCALE GENOMIC DNA]</scope>
    <source>
        <strain evidence="14">ATCC 33500 / DSM 1411 / JCM 8866 / NBRC 14739 / NCIMB 2177 / R-4</strain>
        <strain evidence="10">CGMCC 1.2087</strain>
    </source>
</reference>
<evidence type="ECO:0000313" key="11">
    <source>
        <dbReference type="EMBL" id="AHZ22926.1"/>
    </source>
</evidence>
<feature type="transmembrane region" description="Helical" evidence="9">
    <location>
        <begin position="162"/>
        <end position="182"/>
    </location>
</feature>
<evidence type="ECO:0000256" key="6">
    <source>
        <dbReference type="ARBA" id="ARBA00022989"/>
    </source>
</evidence>
<dbReference type="CDD" id="cd06582">
    <property type="entry name" value="TM_PBP1_LivH_like"/>
    <property type="match status" value="1"/>
</dbReference>
<proteinExistence type="inferred from homology"/>
<reference evidence="11 16" key="4">
    <citation type="submission" date="2014-04" db="EMBL/GenBank/DDBJ databases">
        <title>Transcriptional profiles of Haloferax mediterranei on the basis of nitrogen availability.</title>
        <authorList>
            <person name="Bautista V."/>
        </authorList>
    </citation>
    <scope>NUCLEOTIDE SEQUENCE [LARGE SCALE GENOMIC DNA]</scope>
    <source>
        <strain evidence="11">ATCC 33500</strain>
        <strain evidence="16">ATCC 33500 / DSM 1411 / JCM 8866 / NBRC 14739 / NCIMB 2177 / R-4</strain>
    </source>
</reference>
<keyword evidence="6 9" id="KW-1133">Transmembrane helix</keyword>
<comment type="subcellular location">
    <subcellularLocation>
        <location evidence="1">Cell membrane</location>
        <topology evidence="1">Multi-pass membrane protein</topology>
    </subcellularLocation>
</comment>
<evidence type="ECO:0000256" key="8">
    <source>
        <dbReference type="ARBA" id="ARBA00037998"/>
    </source>
</evidence>
<dbReference type="EMBL" id="AOLO01000009">
    <property type="protein sequence ID" value="ELZ99851.1"/>
    <property type="molecule type" value="Genomic_DNA"/>
</dbReference>
<reference evidence="12 15" key="3">
    <citation type="journal article" date="2014" name="PLoS Genet.">
        <title>Phylogenetically driven sequencing of extremely halophilic archaea reveals strategies for static and dynamic osmo-response.</title>
        <authorList>
            <person name="Becker E.A."/>
            <person name="Seitzer P.M."/>
            <person name="Tritt A."/>
            <person name="Larsen D."/>
            <person name="Krusor M."/>
            <person name="Yao A.I."/>
            <person name="Wu D."/>
            <person name="Madern D."/>
            <person name="Eisen J.A."/>
            <person name="Darling A.E."/>
            <person name="Facciotti M.T."/>
        </authorList>
    </citation>
    <scope>NUCLEOTIDE SEQUENCE [LARGE SCALE GENOMIC DNA]</scope>
    <source>
        <strain evidence="12">ATCC 33500</strain>
        <strain evidence="15">ATCC 33500 / DSM 1411 / JCM 8866 / NBRC 14739 / NCIMB 2177 / R-4</strain>
    </source>
</reference>
<dbReference type="EMBL" id="CP001868">
    <property type="protein sequence ID" value="AFK19530.1"/>
    <property type="molecule type" value="Genomic_DNA"/>
</dbReference>
<dbReference type="EMBL" id="CP007551">
    <property type="protein sequence ID" value="AHZ22926.1"/>
    <property type="molecule type" value="Genomic_DNA"/>
</dbReference>
<evidence type="ECO:0000313" key="12">
    <source>
        <dbReference type="EMBL" id="ELZ99851.1"/>
    </source>
</evidence>
<dbReference type="AlphaFoldDB" id="I3R5M0"/>
<dbReference type="PANTHER" id="PTHR11795">
    <property type="entry name" value="BRANCHED-CHAIN AMINO ACID TRANSPORT SYSTEM PERMEASE PROTEIN LIVH"/>
    <property type="match status" value="1"/>
</dbReference>
<evidence type="ECO:0000313" key="15">
    <source>
        <dbReference type="Proteomes" id="UP000011603"/>
    </source>
</evidence>
<dbReference type="Proteomes" id="UP000027075">
    <property type="component" value="Chromosome"/>
</dbReference>
<organism evidence="10 14">
    <name type="scientific">Haloferax mediterranei (strain ATCC 33500 / DSM 1411 / JCM 8866 / NBRC 14739 / NCIMB 2177 / R-4)</name>
    <name type="common">Halobacterium mediterranei</name>
    <dbReference type="NCBI Taxonomy" id="523841"/>
    <lineage>
        <taxon>Archaea</taxon>
        <taxon>Methanobacteriati</taxon>
        <taxon>Methanobacteriota</taxon>
        <taxon>Stenosarchaea group</taxon>
        <taxon>Halobacteria</taxon>
        <taxon>Halobacteriales</taxon>
        <taxon>Haloferacaceae</taxon>
        <taxon>Haloferax</taxon>
    </lineage>
</organism>
<evidence type="ECO:0000313" key="17">
    <source>
        <dbReference type="Proteomes" id="UP000299011"/>
    </source>
</evidence>
<dbReference type="KEGG" id="hme:HFX_1832"/>
<reference evidence="13 17" key="6">
    <citation type="submission" date="2019-04" db="EMBL/GenBank/DDBJ databases">
        <title>Methylomes of two halophilic Archaea, Haloarcula marismortui and Haloferax mediterranei.</title>
        <authorList>
            <person name="DasSarma S."/>
            <person name="DasSarma P."/>
            <person name="DasSarma S."/>
            <person name="Fomenkov A."/>
            <person name="Vincze T."/>
            <person name="Anton B.P."/>
            <person name="Roberts R.J."/>
        </authorList>
    </citation>
    <scope>NUCLEOTIDE SEQUENCE [LARGE SCALE GENOMIC DNA]</scope>
    <source>
        <strain evidence="13">ATCC 33500</strain>
        <strain evidence="17">ATCC 33500 / DSM 1411 / JCM 8866 / NBRC 14739 / NCIMB 2177 / R-4</strain>
    </source>
</reference>
<dbReference type="GO" id="GO:0022857">
    <property type="term" value="F:transmembrane transporter activity"/>
    <property type="evidence" value="ECO:0007669"/>
    <property type="project" value="InterPro"/>
</dbReference>
<dbReference type="STRING" id="523841.HFX_1832"/>
<dbReference type="InterPro" id="IPR001851">
    <property type="entry name" value="ABC_transp_permease"/>
</dbReference>
<gene>
    <name evidence="10" type="primary">livH-3</name>
    <name evidence="10" type="ordered locus">HFX_1832</name>
    <name evidence="11" type="ORF">BM92_09885</name>
    <name evidence="12" type="ORF">C439_10968</name>
    <name evidence="13" type="ORF">E6P09_02530</name>
</gene>
<keyword evidence="15" id="KW-1185">Reference proteome</keyword>
<evidence type="ECO:0000313" key="16">
    <source>
        <dbReference type="Proteomes" id="UP000027075"/>
    </source>
</evidence>
<keyword evidence="5" id="KW-0029">Amino-acid transport</keyword>
<dbReference type="OrthoDB" id="43815at2157"/>
<protein>
    <submittedName>
        <fullName evidence="10 11">Branched-chain amino acid ABC transporter permease</fullName>
    </submittedName>
</protein>
<evidence type="ECO:0000256" key="9">
    <source>
        <dbReference type="SAM" id="Phobius"/>
    </source>
</evidence>
<dbReference type="EMBL" id="CP039139">
    <property type="protein sequence ID" value="QCQ74207.1"/>
    <property type="molecule type" value="Genomic_DNA"/>
</dbReference>
<dbReference type="Proteomes" id="UP000006469">
    <property type="component" value="Chromosome"/>
</dbReference>
<reference evidence="10" key="1">
    <citation type="journal article" date="2012" name="Appl. Environ. Microbiol.">
        <title>Identification of the haloarchaeal phasin (PhaP) that functions in polyhydroxyalkanoate accumulation and granule formation in Haloferax mediterranei.</title>
        <authorList>
            <person name="Cai S."/>
            <person name="Cai L."/>
            <person name="Liu H."/>
            <person name="Liu X."/>
            <person name="Han J."/>
            <person name="Zhou J."/>
            <person name="Xiang H."/>
        </authorList>
    </citation>
    <scope>NUCLEOTIDE SEQUENCE</scope>
    <source>
        <strain evidence="10">CGMCC 1.2087</strain>
    </source>
</reference>
<evidence type="ECO:0000313" key="13">
    <source>
        <dbReference type="EMBL" id="QCQ74207.1"/>
    </source>
</evidence>
<dbReference type="GO" id="GO:0006865">
    <property type="term" value="P:amino acid transport"/>
    <property type="evidence" value="ECO:0007669"/>
    <property type="project" value="UniProtKB-KW"/>
</dbReference>
<evidence type="ECO:0000256" key="7">
    <source>
        <dbReference type="ARBA" id="ARBA00023136"/>
    </source>
</evidence>
<dbReference type="InterPro" id="IPR052157">
    <property type="entry name" value="BCAA_transport_permease"/>
</dbReference>
<keyword evidence="2" id="KW-0813">Transport</keyword>
<dbReference type="RefSeq" id="WP_004059118.1">
    <property type="nucleotide sequence ID" value="NC_017941.2"/>
</dbReference>
<evidence type="ECO:0000313" key="14">
    <source>
        <dbReference type="Proteomes" id="UP000006469"/>
    </source>
</evidence>
<keyword evidence="4 9" id="KW-0812">Transmembrane</keyword>
<evidence type="ECO:0000313" key="10">
    <source>
        <dbReference type="EMBL" id="AFK19530.1"/>
    </source>
</evidence>
<feature type="transmembrane region" description="Helical" evidence="9">
    <location>
        <begin position="245"/>
        <end position="274"/>
    </location>
</feature>
<dbReference type="Proteomes" id="UP000011603">
    <property type="component" value="Unassembled WGS sequence"/>
</dbReference>
<name>I3R5M0_HALMT</name>
<evidence type="ECO:0000256" key="1">
    <source>
        <dbReference type="ARBA" id="ARBA00004651"/>
    </source>
</evidence>
<dbReference type="GeneID" id="40155257"/>
<evidence type="ECO:0000256" key="5">
    <source>
        <dbReference type="ARBA" id="ARBA00022970"/>
    </source>
</evidence>
<feature type="transmembrane region" description="Helical" evidence="9">
    <location>
        <begin position="15"/>
        <end position="38"/>
    </location>
</feature>
<dbReference type="PaxDb" id="523841-HFX_1832"/>
<dbReference type="HOGENOM" id="CLU_039929_2_1_2"/>
<feature type="transmembrane region" description="Helical" evidence="9">
    <location>
        <begin position="45"/>
        <end position="62"/>
    </location>
</feature>
<comment type="similarity">
    <text evidence="8">Belongs to the binding-protein-dependent transport system permease family. LivHM subfamily.</text>
</comment>
<dbReference type="Pfam" id="PF02653">
    <property type="entry name" value="BPD_transp_2"/>
    <property type="match status" value="1"/>
</dbReference>
<keyword evidence="7 9" id="KW-0472">Membrane</keyword>
<reference evidence="10" key="5">
    <citation type="submission" date="2014-05" db="EMBL/GenBank/DDBJ databases">
        <authorList>
            <person name="Wang L."/>
            <person name="Yang H."/>
            <person name="Xiang H."/>
        </authorList>
    </citation>
    <scope>NUCLEOTIDE SEQUENCE</scope>
    <source>
        <strain evidence="10">CGMCC 1.2087</strain>
    </source>
</reference>
<feature type="transmembrane region" description="Helical" evidence="9">
    <location>
        <begin position="286"/>
        <end position="308"/>
    </location>
</feature>
<dbReference type="GO" id="GO:0005886">
    <property type="term" value="C:plasma membrane"/>
    <property type="evidence" value="ECO:0007669"/>
    <property type="project" value="UniProtKB-SubCell"/>
</dbReference>
<feature type="transmembrane region" description="Helical" evidence="9">
    <location>
        <begin position="74"/>
        <end position="100"/>
    </location>
</feature>
<keyword evidence="3" id="KW-1003">Cell membrane</keyword>
<evidence type="ECO:0000256" key="2">
    <source>
        <dbReference type="ARBA" id="ARBA00022448"/>
    </source>
</evidence>